<evidence type="ECO:0000313" key="1">
    <source>
        <dbReference type="EMBL" id="MET3595171.1"/>
    </source>
</evidence>
<reference evidence="1 2" key="1">
    <citation type="submission" date="2024-06" db="EMBL/GenBank/DDBJ databases">
        <title>Genomic Encyclopedia of Type Strains, Phase IV (KMG-IV): sequencing the most valuable type-strain genomes for metagenomic binning, comparative biology and taxonomic classification.</title>
        <authorList>
            <person name="Goeker M."/>
        </authorList>
    </citation>
    <scope>NUCLEOTIDE SEQUENCE [LARGE SCALE GENOMIC DNA]</scope>
    <source>
        <strain evidence="1 2">DSM 29846</strain>
    </source>
</reference>
<accession>A0ABV2HX78</accession>
<keyword evidence="2" id="KW-1185">Reference proteome</keyword>
<evidence type="ECO:0000313" key="2">
    <source>
        <dbReference type="Proteomes" id="UP001549036"/>
    </source>
</evidence>
<organism evidence="1 2">
    <name type="scientific">Mesorhizobium shonense</name>
    <dbReference type="NCBI Taxonomy" id="1209948"/>
    <lineage>
        <taxon>Bacteria</taxon>
        <taxon>Pseudomonadati</taxon>
        <taxon>Pseudomonadota</taxon>
        <taxon>Alphaproteobacteria</taxon>
        <taxon>Hyphomicrobiales</taxon>
        <taxon>Phyllobacteriaceae</taxon>
        <taxon>Mesorhizobium</taxon>
    </lineage>
</organism>
<dbReference type="Proteomes" id="UP001549036">
    <property type="component" value="Unassembled WGS sequence"/>
</dbReference>
<name>A0ABV2HX78_9HYPH</name>
<dbReference type="EMBL" id="JBEPLM010000009">
    <property type="protein sequence ID" value="MET3595171.1"/>
    <property type="molecule type" value="Genomic_DNA"/>
</dbReference>
<evidence type="ECO:0008006" key="3">
    <source>
        <dbReference type="Google" id="ProtNLM"/>
    </source>
</evidence>
<gene>
    <name evidence="1" type="ORF">ABID26_004583</name>
</gene>
<proteinExistence type="predicted"/>
<sequence length="201" mass="21498">MARTAPNTGARKSDTLQAAFLRRATSALERMTANASRKTLSEALAAPTDAGSLARLLSQLDVVGSAVMELDPLVPAFARNIEHRKLLIERAGGTVSAEDAGRLIGISRQAVDKRRRAEALLAIREGSDWRYPTCQFDNTDVAAGIADVVRAYASSGPWVTLDFLLAPDSALEGRAPIEALKAGNREAVLRLLRSEAQDGFA</sequence>
<protein>
    <recommendedName>
        <fullName evidence="3">DNA-binding protein</fullName>
    </recommendedName>
</protein>
<comment type="caution">
    <text evidence="1">The sequence shown here is derived from an EMBL/GenBank/DDBJ whole genome shotgun (WGS) entry which is preliminary data.</text>
</comment>
<dbReference type="RefSeq" id="WP_354416530.1">
    <property type="nucleotide sequence ID" value="NZ_JBEPLM010000009.1"/>
</dbReference>